<organism evidence="4 5">
    <name type="scientific">Eragrostis curvula</name>
    <name type="common">weeping love grass</name>
    <dbReference type="NCBI Taxonomy" id="38414"/>
    <lineage>
        <taxon>Eukaryota</taxon>
        <taxon>Viridiplantae</taxon>
        <taxon>Streptophyta</taxon>
        <taxon>Embryophyta</taxon>
        <taxon>Tracheophyta</taxon>
        <taxon>Spermatophyta</taxon>
        <taxon>Magnoliopsida</taxon>
        <taxon>Liliopsida</taxon>
        <taxon>Poales</taxon>
        <taxon>Poaceae</taxon>
        <taxon>PACMAD clade</taxon>
        <taxon>Chloridoideae</taxon>
        <taxon>Eragrostideae</taxon>
        <taxon>Eragrostidinae</taxon>
        <taxon>Eragrostis</taxon>
    </lineage>
</organism>
<feature type="coiled-coil region" evidence="1">
    <location>
        <begin position="258"/>
        <end position="316"/>
    </location>
</feature>
<proteinExistence type="predicted"/>
<dbReference type="Gramene" id="TVU21432">
    <property type="protein sequence ID" value="TVU21432"/>
    <property type="gene ID" value="EJB05_31065"/>
</dbReference>
<sequence>MDGNGYPVILMAEGNNALDWDDDNDLGIPSEEQHLQVKAVAPATRPNQKRTKNFSEKEDEMLVLTWLNVSMDAVQGNEGPRSSYWTRMYDYFHSNRNFNSERSQNSLGHRWFVIQENVQKFSRCLSKIEAQDQGDLSIQDKIMKACALFKSKDKDNRSFRFLHCWNLLRTEQKWIDRSSQGTSHKRQKTDPSSSSDTSTPGTPDDSEAATPDCELTRKGTGRAGEKEKVRLGGDLVCMEAINNLCARNKEDVEKELKKDERSKQANALEQEKVKLEQVRVANETKNLEIKSRELDLKSKELDLKGKELDLKRMLEEERIMSIDISGMPGPRQQYYKILQNEIITRRFNGSS</sequence>
<evidence type="ECO:0000313" key="5">
    <source>
        <dbReference type="Proteomes" id="UP000324897"/>
    </source>
</evidence>
<dbReference type="Pfam" id="PF14303">
    <property type="entry name" value="NAM-associated"/>
    <property type="match status" value="1"/>
</dbReference>
<protein>
    <recommendedName>
        <fullName evidence="3">No apical meristem-associated C-terminal domain-containing protein</fullName>
    </recommendedName>
</protein>
<name>A0A5J9UCL0_9POAL</name>
<evidence type="ECO:0000313" key="4">
    <source>
        <dbReference type="EMBL" id="TVU21432.1"/>
    </source>
</evidence>
<gene>
    <name evidence="4" type="ORF">EJB05_31065</name>
</gene>
<feature type="region of interest" description="Disordered" evidence="2">
    <location>
        <begin position="177"/>
        <end position="225"/>
    </location>
</feature>
<feature type="domain" description="No apical meristem-associated C-terminal" evidence="3">
    <location>
        <begin position="157"/>
        <end position="342"/>
    </location>
</feature>
<keyword evidence="5" id="KW-1185">Reference proteome</keyword>
<dbReference type="InterPro" id="IPR029466">
    <property type="entry name" value="NAM-associated_C"/>
</dbReference>
<dbReference type="EMBL" id="RWGY01000026">
    <property type="protein sequence ID" value="TVU21432.1"/>
    <property type="molecule type" value="Genomic_DNA"/>
</dbReference>
<feature type="compositionally biased region" description="Low complexity" evidence="2">
    <location>
        <begin position="190"/>
        <end position="203"/>
    </location>
</feature>
<keyword evidence="1" id="KW-0175">Coiled coil</keyword>
<evidence type="ECO:0000259" key="3">
    <source>
        <dbReference type="Pfam" id="PF14303"/>
    </source>
</evidence>
<evidence type="ECO:0000256" key="1">
    <source>
        <dbReference type="SAM" id="Coils"/>
    </source>
</evidence>
<reference evidence="4 5" key="1">
    <citation type="journal article" date="2019" name="Sci. Rep.">
        <title>A high-quality genome of Eragrostis curvula grass provides insights into Poaceae evolution and supports new strategies to enhance forage quality.</title>
        <authorList>
            <person name="Carballo J."/>
            <person name="Santos B.A.C.M."/>
            <person name="Zappacosta D."/>
            <person name="Garbus I."/>
            <person name="Selva J.P."/>
            <person name="Gallo C.A."/>
            <person name="Diaz A."/>
            <person name="Albertini E."/>
            <person name="Caccamo M."/>
            <person name="Echenique V."/>
        </authorList>
    </citation>
    <scope>NUCLEOTIDE SEQUENCE [LARGE SCALE GENOMIC DNA]</scope>
    <source>
        <strain evidence="5">cv. Victoria</strain>
        <tissue evidence="4">Leaf</tissue>
    </source>
</reference>
<comment type="caution">
    <text evidence="4">The sequence shown here is derived from an EMBL/GenBank/DDBJ whole genome shotgun (WGS) entry which is preliminary data.</text>
</comment>
<evidence type="ECO:0000256" key="2">
    <source>
        <dbReference type="SAM" id="MobiDB-lite"/>
    </source>
</evidence>
<dbReference type="PANTHER" id="PTHR45125:SF44">
    <property type="entry name" value="OS07G0554400 PROTEIN"/>
    <property type="match status" value="1"/>
</dbReference>
<dbReference type="Proteomes" id="UP000324897">
    <property type="component" value="Unassembled WGS sequence"/>
</dbReference>
<dbReference type="PANTHER" id="PTHR45125">
    <property type="entry name" value="F21J9.4-RELATED"/>
    <property type="match status" value="1"/>
</dbReference>
<dbReference type="AlphaFoldDB" id="A0A5J9UCL0"/>
<accession>A0A5J9UCL0</accession>
<dbReference type="OrthoDB" id="691997at2759"/>